<protein>
    <submittedName>
        <fullName evidence="6">APG6-domain-containing protein</fullName>
    </submittedName>
</protein>
<dbReference type="GO" id="GO:0034271">
    <property type="term" value="C:phosphatidylinositol 3-kinase complex, class III, type I"/>
    <property type="evidence" value="ECO:0007669"/>
    <property type="project" value="TreeGrafter"/>
</dbReference>
<evidence type="ECO:0000256" key="2">
    <source>
        <dbReference type="SAM" id="Coils"/>
    </source>
</evidence>
<dbReference type="InterPro" id="IPR040455">
    <property type="entry name" value="Atg6_BARA"/>
</dbReference>
<evidence type="ECO:0000256" key="1">
    <source>
        <dbReference type="ARBA" id="ARBA00005965"/>
    </source>
</evidence>
<dbReference type="GO" id="GO:0000423">
    <property type="term" value="P:mitophagy"/>
    <property type="evidence" value="ECO:0007669"/>
    <property type="project" value="TreeGrafter"/>
</dbReference>
<sequence length="477" mass="54881">MAINCERCKKPVKLHQSLLNMNQSNYDLVLSTLSTLPEESTFDFSSFQVDPIAPSTSDSTKQNSRAQSPTPSTSTSEQETPKLNRRKSLLQSQSKFLNPADSFVFLSNSQILPNSLTTSAFAPSYPSALAKMAQESSKTNNNMSDRLKNLSRIFDLLNSEQQFDQPMCQDCTELLLEVLHKKLAGFSTERDVYQAYVKQIDQEVNGQTKPSKVTTKDIEKLEAEKEAVLVTLNEFEAQLKQLEEEREELERESAELDQLEEEYWREYNEYELQCQAFEDEKESANRSYEASLQELELLHRTNVFNDTFHISYDGPFGMINGLRLGRLPSQQTDWAEINAAWGQTLLVLFLVANKLDFNFHTYKLIPRGSYSKIEKIDDDNTAYELYYTPDLSFGKLFMNRRFDHAMVAYLDCLQQLADHIEGRDPNIKLPYRVNKDKIAGLSVRLQFNSEETWTKALRLTLIDTKWALAFASDDKRK</sequence>
<evidence type="ECO:0000259" key="4">
    <source>
        <dbReference type="Pfam" id="PF04111"/>
    </source>
</evidence>
<feature type="compositionally biased region" description="Polar residues" evidence="3">
    <location>
        <begin position="53"/>
        <end position="66"/>
    </location>
</feature>
<feature type="compositionally biased region" description="Low complexity" evidence="3">
    <location>
        <begin position="67"/>
        <end position="78"/>
    </location>
</feature>
<dbReference type="InterPro" id="IPR041691">
    <property type="entry name" value="Atg6/beclin_CC"/>
</dbReference>
<dbReference type="InterPro" id="IPR038274">
    <property type="entry name" value="Atg6/Beclin_C_sf"/>
</dbReference>
<feature type="domain" description="Atg6/beclin coiled-coil" evidence="5">
    <location>
        <begin position="166"/>
        <end position="295"/>
    </location>
</feature>
<gene>
    <name evidence="6" type="ORF">CONCODRAFT_79280</name>
</gene>
<dbReference type="EMBL" id="KQ964532">
    <property type="protein sequence ID" value="KXN69495.1"/>
    <property type="molecule type" value="Genomic_DNA"/>
</dbReference>
<evidence type="ECO:0000313" key="6">
    <source>
        <dbReference type="EMBL" id="KXN69495.1"/>
    </source>
</evidence>
<feature type="region of interest" description="Disordered" evidence="3">
    <location>
        <begin position="53"/>
        <end position="84"/>
    </location>
</feature>
<feature type="domain" description="Atg6 BARA" evidence="4">
    <location>
        <begin position="298"/>
        <end position="472"/>
    </location>
</feature>
<dbReference type="InterPro" id="IPR007243">
    <property type="entry name" value="Atg6/Beclin"/>
</dbReference>
<dbReference type="GO" id="GO:0000045">
    <property type="term" value="P:autophagosome assembly"/>
    <property type="evidence" value="ECO:0007669"/>
    <property type="project" value="TreeGrafter"/>
</dbReference>
<proteinExistence type="inferred from homology"/>
<dbReference type="GO" id="GO:0006995">
    <property type="term" value="P:cellular response to nitrogen starvation"/>
    <property type="evidence" value="ECO:0007669"/>
    <property type="project" value="TreeGrafter"/>
</dbReference>
<dbReference type="OMA" id="WTKAMKC"/>
<dbReference type="STRING" id="796925.A0A137P390"/>
<accession>A0A137P390</accession>
<evidence type="ECO:0000259" key="5">
    <source>
        <dbReference type="Pfam" id="PF17675"/>
    </source>
</evidence>
<reference evidence="6 7" key="1">
    <citation type="journal article" date="2015" name="Genome Biol. Evol.">
        <title>Phylogenomic analyses indicate that early fungi evolved digesting cell walls of algal ancestors of land plants.</title>
        <authorList>
            <person name="Chang Y."/>
            <person name="Wang S."/>
            <person name="Sekimoto S."/>
            <person name="Aerts A.L."/>
            <person name="Choi C."/>
            <person name="Clum A."/>
            <person name="LaButti K.M."/>
            <person name="Lindquist E.A."/>
            <person name="Yee Ngan C."/>
            <person name="Ohm R.A."/>
            <person name="Salamov A.A."/>
            <person name="Grigoriev I.V."/>
            <person name="Spatafora J.W."/>
            <person name="Berbee M.L."/>
        </authorList>
    </citation>
    <scope>NUCLEOTIDE SEQUENCE [LARGE SCALE GENOMIC DNA]</scope>
    <source>
        <strain evidence="6 7">NRRL 28638</strain>
    </source>
</reference>
<feature type="coiled-coil region" evidence="2">
    <location>
        <begin position="218"/>
        <end position="298"/>
    </location>
</feature>
<evidence type="ECO:0000313" key="7">
    <source>
        <dbReference type="Proteomes" id="UP000070444"/>
    </source>
</evidence>
<dbReference type="PANTHER" id="PTHR12768">
    <property type="entry name" value="BECLIN 1"/>
    <property type="match status" value="1"/>
</dbReference>
<dbReference type="Pfam" id="PF04111">
    <property type="entry name" value="APG6"/>
    <property type="match status" value="1"/>
</dbReference>
<dbReference type="PANTHER" id="PTHR12768:SF4">
    <property type="entry name" value="BECLIN-1"/>
    <property type="match status" value="1"/>
</dbReference>
<dbReference type="GO" id="GO:0045324">
    <property type="term" value="P:late endosome to vacuole transport"/>
    <property type="evidence" value="ECO:0007669"/>
    <property type="project" value="TreeGrafter"/>
</dbReference>
<organism evidence="6 7">
    <name type="scientific">Conidiobolus coronatus (strain ATCC 28846 / CBS 209.66 / NRRL 28638)</name>
    <name type="common">Delacroixia coronata</name>
    <dbReference type="NCBI Taxonomy" id="796925"/>
    <lineage>
        <taxon>Eukaryota</taxon>
        <taxon>Fungi</taxon>
        <taxon>Fungi incertae sedis</taxon>
        <taxon>Zoopagomycota</taxon>
        <taxon>Entomophthoromycotina</taxon>
        <taxon>Entomophthoromycetes</taxon>
        <taxon>Entomophthorales</taxon>
        <taxon>Ancylistaceae</taxon>
        <taxon>Conidiobolus</taxon>
    </lineage>
</organism>
<comment type="similarity">
    <text evidence="1">Belongs to the beclin family.</text>
</comment>
<dbReference type="Proteomes" id="UP000070444">
    <property type="component" value="Unassembled WGS sequence"/>
</dbReference>
<evidence type="ECO:0000256" key="3">
    <source>
        <dbReference type="SAM" id="MobiDB-lite"/>
    </source>
</evidence>
<dbReference type="AlphaFoldDB" id="A0A137P390"/>
<dbReference type="GO" id="GO:0030674">
    <property type="term" value="F:protein-macromolecule adaptor activity"/>
    <property type="evidence" value="ECO:0007669"/>
    <property type="project" value="TreeGrafter"/>
</dbReference>
<dbReference type="GO" id="GO:0043548">
    <property type="term" value="F:phosphatidylinositol 3-kinase binding"/>
    <property type="evidence" value="ECO:0007669"/>
    <property type="project" value="TreeGrafter"/>
</dbReference>
<dbReference type="Pfam" id="PF17675">
    <property type="entry name" value="APG6_N"/>
    <property type="match status" value="1"/>
</dbReference>
<name>A0A137P390_CONC2</name>
<dbReference type="Gene3D" id="1.10.418.40">
    <property type="entry name" value="Autophagy protein 6/Beclin 1"/>
    <property type="match status" value="1"/>
</dbReference>
<dbReference type="GO" id="GO:0034272">
    <property type="term" value="C:phosphatidylinositol 3-kinase complex, class III, type II"/>
    <property type="evidence" value="ECO:0007669"/>
    <property type="project" value="TreeGrafter"/>
</dbReference>
<keyword evidence="2" id="KW-0175">Coiled coil</keyword>
<keyword evidence="7" id="KW-1185">Reference proteome</keyword>
<dbReference type="OrthoDB" id="20368at2759"/>
<dbReference type="GO" id="GO:0000407">
    <property type="term" value="C:phagophore assembly site"/>
    <property type="evidence" value="ECO:0007669"/>
    <property type="project" value="TreeGrafter"/>
</dbReference>